<keyword evidence="2" id="KW-1185">Reference proteome</keyword>
<dbReference type="AlphaFoldDB" id="G8LWN4"/>
<accession>G8LWN4</accession>
<organism evidence="1 2">
    <name type="scientific">Acetivibrio clariflavus (strain DSM 19732 / NBRC 101661 / EBR45)</name>
    <name type="common">Clostridium clariflavum</name>
    <dbReference type="NCBI Taxonomy" id="720554"/>
    <lineage>
        <taxon>Bacteria</taxon>
        <taxon>Bacillati</taxon>
        <taxon>Bacillota</taxon>
        <taxon>Clostridia</taxon>
        <taxon>Eubacteriales</taxon>
        <taxon>Oscillospiraceae</taxon>
        <taxon>Acetivibrio</taxon>
    </lineage>
</organism>
<name>G8LWN4_ACECE</name>
<reference evidence="1 2" key="2">
    <citation type="journal article" date="2012" name="Stand. Genomic Sci.">
        <title>Complete Genome Sequence of Clostridium clariflavum DSM 19732.</title>
        <authorList>
            <person name="Izquierdo J.A."/>
            <person name="Goodwin L."/>
            <person name="Davenport K.W."/>
            <person name="Teshima H."/>
            <person name="Bruce D."/>
            <person name="Detter C."/>
            <person name="Tapia R."/>
            <person name="Han S."/>
            <person name="Land M."/>
            <person name="Hauser L."/>
            <person name="Jeffries C.D."/>
            <person name="Han J."/>
            <person name="Pitluck S."/>
            <person name="Nolan M."/>
            <person name="Chen A."/>
            <person name="Huntemann M."/>
            <person name="Mavromatis K."/>
            <person name="Mikhailova N."/>
            <person name="Liolios K."/>
            <person name="Woyke T."/>
            <person name="Lynd L.R."/>
        </authorList>
    </citation>
    <scope>NUCLEOTIDE SEQUENCE [LARGE SCALE GENOMIC DNA]</scope>
    <source>
        <strain evidence="2">DSM 19732 / NBRC 101661 / EBR45</strain>
    </source>
</reference>
<dbReference type="EMBL" id="CP003065">
    <property type="protein sequence ID" value="AEV68702.1"/>
    <property type="molecule type" value="Genomic_DNA"/>
</dbReference>
<dbReference type="eggNOG" id="ENOG502ZHUN">
    <property type="taxonomic scope" value="Bacteria"/>
</dbReference>
<evidence type="ECO:0000313" key="2">
    <source>
        <dbReference type="Proteomes" id="UP000005435"/>
    </source>
</evidence>
<dbReference type="HOGENOM" id="CLU_3006046_0_0_9"/>
<dbReference type="RefSeq" id="WP_014255281.1">
    <property type="nucleotide sequence ID" value="NC_016627.1"/>
</dbReference>
<reference evidence="2" key="1">
    <citation type="submission" date="2011-12" db="EMBL/GenBank/DDBJ databases">
        <title>Complete sequence of Clostridium clariflavum DSM 19732.</title>
        <authorList>
            <consortium name="US DOE Joint Genome Institute"/>
            <person name="Lucas S."/>
            <person name="Han J."/>
            <person name="Lapidus A."/>
            <person name="Cheng J.-F."/>
            <person name="Goodwin L."/>
            <person name="Pitluck S."/>
            <person name="Peters L."/>
            <person name="Teshima H."/>
            <person name="Detter J.C."/>
            <person name="Han C."/>
            <person name="Tapia R."/>
            <person name="Land M."/>
            <person name="Hauser L."/>
            <person name="Kyrpides N."/>
            <person name="Ivanova N."/>
            <person name="Pagani I."/>
            <person name="Kitzmiller T."/>
            <person name="Lynd L."/>
            <person name="Izquierdo J."/>
            <person name="Woyke T."/>
        </authorList>
    </citation>
    <scope>NUCLEOTIDE SEQUENCE [LARGE SCALE GENOMIC DNA]</scope>
    <source>
        <strain evidence="2">DSM 19732 / NBRC 101661 / EBR45</strain>
    </source>
</reference>
<dbReference type="KEGG" id="ccl:Clocl_2105"/>
<dbReference type="Proteomes" id="UP000005435">
    <property type="component" value="Chromosome"/>
</dbReference>
<evidence type="ECO:0000313" key="1">
    <source>
        <dbReference type="EMBL" id="AEV68702.1"/>
    </source>
</evidence>
<gene>
    <name evidence="1" type="ordered locus">Clocl_2105</name>
</gene>
<sequence>MGLTYRFKCNNCEYNFFTSGPWEFRWDKYGKIEYCGHPLEIESNLELMVYMAICIV</sequence>
<proteinExistence type="predicted"/>
<protein>
    <submittedName>
        <fullName evidence="1">Uncharacterized protein</fullName>
    </submittedName>
</protein>